<name>A0AAJ1WTE3_9BACL</name>
<evidence type="ECO:0000256" key="5">
    <source>
        <dbReference type="ARBA" id="ARBA00022989"/>
    </source>
</evidence>
<keyword evidence="10" id="KW-1185">Reference proteome</keyword>
<evidence type="ECO:0000256" key="2">
    <source>
        <dbReference type="ARBA" id="ARBA00008806"/>
    </source>
</evidence>
<keyword evidence="4 8" id="KW-0812">Transmembrane</keyword>
<evidence type="ECO:0000313" key="9">
    <source>
        <dbReference type="EMBL" id="MDQ0418720.1"/>
    </source>
</evidence>
<comment type="caution">
    <text evidence="9">The sequence shown here is derived from an EMBL/GenBank/DDBJ whole genome shotgun (WGS) entry which is preliminary data.</text>
</comment>
<dbReference type="InterPro" id="IPR051539">
    <property type="entry name" value="T4SS-coupling_protein"/>
</dbReference>
<feature type="compositionally biased region" description="Low complexity" evidence="7">
    <location>
        <begin position="505"/>
        <end position="522"/>
    </location>
</feature>
<dbReference type="InterPro" id="IPR003688">
    <property type="entry name" value="TraG/VirD4"/>
</dbReference>
<sequence>MLTRLKETKKQVVGASLIGLIFLAVFEWVIGTIIVWVPRINEIESIDNVLLEMKHPIDIIQSALKEPVFVSLQYVTPILYVLCVVKLYKVLTGKGKYRTDAAYGAFGTARLAYPNEVFNNRAFVKRTWNQTPQKNLENKPGLIFGLIDNKPVILHEKTKIPNRNVFIVGSPGAGKTQSYILTNIIHEKERSIVVTDPKGEIMEDTARLKMAQGYKVKVINFKNMLYSDRYNPLDYLDREIQAEQVANTVVKNSSESRNGGDPFWIKAEVALLKTLLLYVKKECPEDANMANVRKILTTHGQTREEMDAFFDELAENHPEGEDHAAYQSYLDVKMAEDKVRGSIFVSLAMTLSKFNGPDVRSFMKTSDFLLDDIGKEKMIVYCILPVADSTWEPLISTFFSQLFQRLYEVADLNFNKLPVKVNLFLDEFPNLGRIPNYEEILATCRSYGISASTIVQSLGQLIDKYNKEKAESIIGNCSLRYLLGVGDHLTANYFSKLIGQTTVETRSTSSSKSNQGGSDSTSQNYSGRSLFTADELERMDEKEGILLVSGKYPMKLNKAFQFEFFQGILTEDMQVSRFEFLRERDGLPLQEDQKLTLEDMIGFGESVEPLSLFDQITQNMEKVDRIIGDTTDIQQVLSAVDTLVTDLSNISSEDDDQNEEIEEVMSPEQQQLDEHMDQLQNQLSIAPKQEEALEAEDDGDGEVLELDQDEDEKFYDSEDLDKYLLELEEDEEETKVNI</sequence>
<dbReference type="EMBL" id="JAUSUV010000017">
    <property type="protein sequence ID" value="MDQ0418720.1"/>
    <property type="molecule type" value="Genomic_DNA"/>
</dbReference>
<keyword evidence="3" id="KW-1003">Cell membrane</keyword>
<evidence type="ECO:0000256" key="7">
    <source>
        <dbReference type="SAM" id="MobiDB-lite"/>
    </source>
</evidence>
<dbReference type="PANTHER" id="PTHR37937:SF1">
    <property type="entry name" value="CONJUGATIVE TRANSFER: DNA TRANSPORT"/>
    <property type="match status" value="1"/>
</dbReference>
<feature type="transmembrane region" description="Helical" evidence="8">
    <location>
        <begin position="12"/>
        <end position="37"/>
    </location>
</feature>
<keyword evidence="6 8" id="KW-0472">Membrane</keyword>
<dbReference type="SUPFAM" id="SSF52540">
    <property type="entry name" value="P-loop containing nucleoside triphosphate hydrolases"/>
    <property type="match status" value="1"/>
</dbReference>
<dbReference type="Gene3D" id="3.40.50.300">
    <property type="entry name" value="P-loop containing nucleotide triphosphate hydrolases"/>
    <property type="match status" value="2"/>
</dbReference>
<feature type="compositionally biased region" description="Acidic residues" evidence="7">
    <location>
        <begin position="652"/>
        <end position="665"/>
    </location>
</feature>
<evidence type="ECO:0000256" key="4">
    <source>
        <dbReference type="ARBA" id="ARBA00022692"/>
    </source>
</evidence>
<evidence type="ECO:0000256" key="3">
    <source>
        <dbReference type="ARBA" id="ARBA00022475"/>
    </source>
</evidence>
<dbReference type="InterPro" id="IPR027417">
    <property type="entry name" value="P-loop_NTPase"/>
</dbReference>
<dbReference type="NCBIfam" id="NF045973">
    <property type="entry name" value="conju_CD1115"/>
    <property type="match status" value="1"/>
</dbReference>
<dbReference type="Proteomes" id="UP001238450">
    <property type="component" value="Unassembled WGS sequence"/>
</dbReference>
<keyword evidence="5 8" id="KW-1133">Transmembrane helix</keyword>
<gene>
    <name evidence="9" type="ORF">J2Z48_002924</name>
</gene>
<evidence type="ECO:0000256" key="8">
    <source>
        <dbReference type="SAM" id="Phobius"/>
    </source>
</evidence>
<dbReference type="CDD" id="cd01127">
    <property type="entry name" value="TrwB_TraG_TraD_VirD4"/>
    <property type="match status" value="1"/>
</dbReference>
<organism evidence="9 10">
    <name type="scientific">Croceifilum oryzae</name>
    <dbReference type="NCBI Taxonomy" id="1553429"/>
    <lineage>
        <taxon>Bacteria</taxon>
        <taxon>Bacillati</taxon>
        <taxon>Bacillota</taxon>
        <taxon>Bacilli</taxon>
        <taxon>Bacillales</taxon>
        <taxon>Thermoactinomycetaceae</taxon>
        <taxon>Croceifilum</taxon>
    </lineage>
</organism>
<proteinExistence type="inferred from homology"/>
<dbReference type="PANTHER" id="PTHR37937">
    <property type="entry name" value="CONJUGATIVE TRANSFER: DNA TRANSPORT"/>
    <property type="match status" value="1"/>
</dbReference>
<dbReference type="AlphaFoldDB" id="A0AAJ1WTE3"/>
<feature type="region of interest" description="Disordered" evidence="7">
    <location>
        <begin position="505"/>
        <end position="526"/>
    </location>
</feature>
<dbReference type="RefSeq" id="WP_307254630.1">
    <property type="nucleotide sequence ID" value="NZ_JAUSUV010000017.1"/>
</dbReference>
<feature type="region of interest" description="Disordered" evidence="7">
    <location>
        <begin position="650"/>
        <end position="717"/>
    </location>
</feature>
<evidence type="ECO:0000313" key="10">
    <source>
        <dbReference type="Proteomes" id="UP001238450"/>
    </source>
</evidence>
<dbReference type="GO" id="GO:0005886">
    <property type="term" value="C:plasma membrane"/>
    <property type="evidence" value="ECO:0007669"/>
    <property type="project" value="UniProtKB-SubCell"/>
</dbReference>
<evidence type="ECO:0000256" key="6">
    <source>
        <dbReference type="ARBA" id="ARBA00023136"/>
    </source>
</evidence>
<feature type="compositionally biased region" description="Acidic residues" evidence="7">
    <location>
        <begin position="692"/>
        <end position="713"/>
    </location>
</feature>
<comment type="similarity">
    <text evidence="2">Belongs to the VirD4/TraG family.</text>
</comment>
<comment type="subcellular location">
    <subcellularLocation>
        <location evidence="1">Cell membrane</location>
        <topology evidence="1">Multi-pass membrane protein</topology>
    </subcellularLocation>
</comment>
<protein>
    <submittedName>
        <fullName evidence="9">Type IV secretion system protein VirD4</fullName>
    </submittedName>
</protein>
<accession>A0AAJ1WTE3</accession>
<dbReference type="Pfam" id="PF02534">
    <property type="entry name" value="T4SS-DNA_transf"/>
    <property type="match status" value="1"/>
</dbReference>
<evidence type="ECO:0000256" key="1">
    <source>
        <dbReference type="ARBA" id="ARBA00004651"/>
    </source>
</evidence>
<reference evidence="9 10" key="1">
    <citation type="submission" date="2023-07" db="EMBL/GenBank/DDBJ databases">
        <title>Genomic Encyclopedia of Type Strains, Phase IV (KMG-IV): sequencing the most valuable type-strain genomes for metagenomic binning, comparative biology and taxonomic classification.</title>
        <authorList>
            <person name="Goeker M."/>
        </authorList>
    </citation>
    <scope>NUCLEOTIDE SEQUENCE [LARGE SCALE GENOMIC DNA]</scope>
    <source>
        <strain evidence="9 10">DSM 46876</strain>
    </source>
</reference>